<evidence type="ECO:0000259" key="9">
    <source>
        <dbReference type="PROSITE" id="PS51012"/>
    </source>
</evidence>
<evidence type="ECO:0000256" key="4">
    <source>
        <dbReference type="ARBA" id="ARBA00022475"/>
    </source>
</evidence>
<evidence type="ECO:0000256" key="2">
    <source>
        <dbReference type="ARBA" id="ARBA00007783"/>
    </source>
</evidence>
<keyword evidence="3" id="KW-0813">Transport</keyword>
<feature type="transmembrane region" description="Helical" evidence="8">
    <location>
        <begin position="351"/>
        <end position="371"/>
    </location>
</feature>
<comment type="caution">
    <text evidence="10">The sequence shown here is derived from an EMBL/GenBank/DDBJ whole genome shotgun (WGS) entry which is preliminary data.</text>
</comment>
<keyword evidence="4" id="KW-1003">Cell membrane</keyword>
<comment type="similarity">
    <text evidence="2">Belongs to the ABC-2 integral membrane protein family.</text>
</comment>
<evidence type="ECO:0000256" key="8">
    <source>
        <dbReference type="SAM" id="Phobius"/>
    </source>
</evidence>
<dbReference type="Gene3D" id="3.40.1710.10">
    <property type="entry name" value="abc type-2 transporter like domain"/>
    <property type="match status" value="1"/>
</dbReference>
<dbReference type="EMBL" id="DTGR01000049">
    <property type="protein sequence ID" value="HHS28718.1"/>
    <property type="molecule type" value="Genomic_DNA"/>
</dbReference>
<dbReference type="PANTHER" id="PTHR30294">
    <property type="entry name" value="MEMBRANE COMPONENT OF ABC TRANSPORTER YHHJ-RELATED"/>
    <property type="match status" value="1"/>
</dbReference>
<evidence type="ECO:0000256" key="3">
    <source>
        <dbReference type="ARBA" id="ARBA00022448"/>
    </source>
</evidence>
<dbReference type="GO" id="GO:0005886">
    <property type="term" value="C:plasma membrane"/>
    <property type="evidence" value="ECO:0007669"/>
    <property type="project" value="UniProtKB-SubCell"/>
</dbReference>
<feature type="transmembrane region" description="Helical" evidence="8">
    <location>
        <begin position="233"/>
        <end position="257"/>
    </location>
</feature>
<dbReference type="PANTHER" id="PTHR30294:SF29">
    <property type="entry name" value="MULTIDRUG ABC TRANSPORTER PERMEASE YBHS-RELATED"/>
    <property type="match status" value="1"/>
</dbReference>
<protein>
    <submittedName>
        <fullName evidence="10">ABC transporter permease</fullName>
    </submittedName>
</protein>
<keyword evidence="5 8" id="KW-0812">Transmembrane</keyword>
<dbReference type="GO" id="GO:0140359">
    <property type="term" value="F:ABC-type transporter activity"/>
    <property type="evidence" value="ECO:0007669"/>
    <property type="project" value="InterPro"/>
</dbReference>
<dbReference type="PROSITE" id="PS51012">
    <property type="entry name" value="ABC_TM2"/>
    <property type="match status" value="1"/>
</dbReference>
<evidence type="ECO:0000313" key="10">
    <source>
        <dbReference type="EMBL" id="HHS28718.1"/>
    </source>
</evidence>
<keyword evidence="7 8" id="KW-0472">Membrane</keyword>
<evidence type="ECO:0000256" key="7">
    <source>
        <dbReference type="ARBA" id="ARBA00023136"/>
    </source>
</evidence>
<dbReference type="InterPro" id="IPR013525">
    <property type="entry name" value="ABC2_TM"/>
</dbReference>
<feature type="transmembrane region" description="Helical" evidence="8">
    <location>
        <begin position="299"/>
        <end position="323"/>
    </location>
</feature>
<dbReference type="Pfam" id="PF12698">
    <property type="entry name" value="ABC2_membrane_3"/>
    <property type="match status" value="1"/>
</dbReference>
<feature type="transmembrane region" description="Helical" evidence="8">
    <location>
        <begin position="184"/>
        <end position="207"/>
    </location>
</feature>
<gene>
    <name evidence="10" type="ORF">ENV52_03330</name>
</gene>
<dbReference type="AlphaFoldDB" id="A0A7V6DNZ6"/>
<feature type="domain" description="ABC transmembrane type-2" evidence="9">
    <location>
        <begin position="140"/>
        <end position="377"/>
    </location>
</feature>
<dbReference type="InterPro" id="IPR051449">
    <property type="entry name" value="ABC-2_transporter_component"/>
</dbReference>
<proteinExistence type="inferred from homology"/>
<keyword evidence="6 8" id="KW-1133">Transmembrane helix</keyword>
<reference evidence="10" key="1">
    <citation type="journal article" date="2020" name="mSystems">
        <title>Genome- and Community-Level Interaction Insights into Carbon Utilization and Element Cycling Functions of Hydrothermarchaeota in Hydrothermal Sediment.</title>
        <authorList>
            <person name="Zhou Z."/>
            <person name="Liu Y."/>
            <person name="Xu W."/>
            <person name="Pan J."/>
            <person name="Luo Z.H."/>
            <person name="Li M."/>
        </authorList>
    </citation>
    <scope>NUCLEOTIDE SEQUENCE [LARGE SCALE GENOMIC DNA]</scope>
    <source>
        <strain evidence="10">SpSt-767</strain>
    </source>
</reference>
<feature type="transmembrane region" description="Helical" evidence="8">
    <location>
        <begin position="263"/>
        <end position="287"/>
    </location>
</feature>
<evidence type="ECO:0000256" key="5">
    <source>
        <dbReference type="ARBA" id="ARBA00022692"/>
    </source>
</evidence>
<name>A0A7V6DNZ6_9BACT</name>
<feature type="transmembrane region" description="Helical" evidence="8">
    <location>
        <begin position="23"/>
        <end position="43"/>
    </location>
</feature>
<evidence type="ECO:0000256" key="1">
    <source>
        <dbReference type="ARBA" id="ARBA00004651"/>
    </source>
</evidence>
<comment type="subcellular location">
    <subcellularLocation>
        <location evidence="1">Cell membrane</location>
        <topology evidence="1">Multi-pass membrane protein</topology>
    </subcellularLocation>
</comment>
<dbReference type="InterPro" id="IPR047817">
    <property type="entry name" value="ABC2_TM_bact-type"/>
</dbReference>
<evidence type="ECO:0000256" key="6">
    <source>
        <dbReference type="ARBA" id="ARBA00022989"/>
    </source>
</evidence>
<organism evidence="10">
    <name type="scientific">Desulfobacca acetoxidans</name>
    <dbReference type="NCBI Taxonomy" id="60893"/>
    <lineage>
        <taxon>Bacteria</taxon>
        <taxon>Pseudomonadati</taxon>
        <taxon>Thermodesulfobacteriota</taxon>
        <taxon>Desulfobaccia</taxon>
        <taxon>Desulfobaccales</taxon>
        <taxon>Desulfobaccaceae</taxon>
        <taxon>Desulfobacca</taxon>
    </lineage>
</organism>
<accession>A0A7V6DNZ6</accession>
<sequence length="379" mass="42980">MNVDLKRTWAIFRKELIHIRRDYQSLIQIILLPIMLLILYGYALTFDIRNVPTAVYDLEKSQISRDFLREFHGSRYFDLRYWVDDYQAIRNLMSEREIRLALVIPFDFSRSIKSGGTAKVQAIIDGTDANTANIVQGYVLAVAQSFNQNILIERLNLLGVSKATIPVEARMRFWFNEDLESKNFIIPGLIVVIMTMVGALLTALTIVREVERGSMESLLATPLRKTELIIGKLGPYFLLGLIDLAIAVAMGHFLFQVPLKGSIILYVVLSSVFLMVMLGMGMLISILSENQLQAYQMATLITFLPAFLLSGFVFAIPLMPLFLQIASYLVPARYLVTICKGIYLKGVGLKFLWPSALMLVFFAVFFLALAIRKFRHKIG</sequence>